<dbReference type="SUPFAM" id="SSF82171">
    <property type="entry name" value="DPP6 N-terminal domain-like"/>
    <property type="match status" value="1"/>
</dbReference>
<dbReference type="Proteomes" id="UP000008914">
    <property type="component" value="Chromosome"/>
</dbReference>
<evidence type="ECO:0000259" key="1">
    <source>
        <dbReference type="SMART" id="SM00909"/>
    </source>
</evidence>
<organism evidence="2 3">
    <name type="scientific">Intrasporangium calvum (strain ATCC 23552 / DSM 43043 / JCM 3097 / NBRC 12989 / NCIMB 10167 / NRRL B-3866 / 7 KIP)</name>
    <dbReference type="NCBI Taxonomy" id="710696"/>
    <lineage>
        <taxon>Bacteria</taxon>
        <taxon>Bacillati</taxon>
        <taxon>Actinomycetota</taxon>
        <taxon>Actinomycetes</taxon>
        <taxon>Micrococcales</taxon>
        <taxon>Intrasporangiaceae</taxon>
        <taxon>Intrasporangium</taxon>
    </lineage>
</organism>
<dbReference type="Pfam" id="PF25976">
    <property type="entry name" value="LpqB_N"/>
    <property type="match status" value="1"/>
</dbReference>
<dbReference type="HOGENOM" id="CLU_032207_0_0_11"/>
<reference evidence="2 3" key="1">
    <citation type="journal article" date="2010" name="Stand. Genomic Sci.">
        <title>Complete genome sequence of Intrasporangium calvum type strain (7 KIP).</title>
        <authorList>
            <person name="Del Rio T.G."/>
            <person name="Chertkov O."/>
            <person name="Yasawong M."/>
            <person name="Lucas S."/>
            <person name="Deshpande S."/>
            <person name="Cheng J.F."/>
            <person name="Detter C."/>
            <person name="Tapia R."/>
            <person name="Han C."/>
            <person name="Goodwin L."/>
            <person name="Pitluck S."/>
            <person name="Liolios K."/>
            <person name="Ivanova N."/>
            <person name="Mavromatis K."/>
            <person name="Pati A."/>
            <person name="Chen A."/>
            <person name="Palaniappan K."/>
            <person name="Land M."/>
            <person name="Hauser L."/>
            <person name="Chang Y.J."/>
            <person name="Jeffries C.D."/>
            <person name="Rohde M."/>
            <person name="Pukall R."/>
            <person name="Sikorski J."/>
            <person name="Goker M."/>
            <person name="Woyke T."/>
            <person name="Bristow J."/>
            <person name="Eisen J.A."/>
            <person name="Markowitz V."/>
            <person name="Hugenholtz P."/>
            <person name="Kyrpides N.C."/>
            <person name="Klenk H.P."/>
            <person name="Lapidus A."/>
        </authorList>
    </citation>
    <scope>NUCLEOTIDE SEQUENCE [LARGE SCALE GENOMIC DNA]</scope>
    <source>
        <strain evidence="3">ATCC 23552 / DSM 43043 / JCM 3097 / NBRC 12989 / 7 KIP</strain>
    </source>
</reference>
<dbReference type="SMART" id="SM00909">
    <property type="entry name" value="Germane"/>
    <property type="match status" value="1"/>
</dbReference>
<dbReference type="Pfam" id="PF10647">
    <property type="entry name" value="Gmad1"/>
    <property type="match status" value="1"/>
</dbReference>
<dbReference type="eggNOG" id="COG5401">
    <property type="taxonomic scope" value="Bacteria"/>
</dbReference>
<dbReference type="InterPro" id="IPR059026">
    <property type="entry name" value="LpqB_N"/>
</dbReference>
<protein>
    <submittedName>
        <fullName evidence="2">Lipoprotein LpqB, GerMN domain</fullName>
    </submittedName>
</protein>
<dbReference type="RefSeq" id="WP_013493326.1">
    <property type="nucleotide sequence ID" value="NC_014830.1"/>
</dbReference>
<dbReference type="KEGG" id="ica:Intca_2506"/>
<feature type="domain" description="GerMN" evidence="1">
    <location>
        <begin position="196"/>
        <end position="285"/>
    </location>
</feature>
<keyword evidence="2" id="KW-0449">Lipoprotein</keyword>
<keyword evidence="3" id="KW-1185">Reference proteome</keyword>
<dbReference type="InterPro" id="IPR019606">
    <property type="entry name" value="GerMN"/>
</dbReference>
<gene>
    <name evidence="2" type="ordered locus">Intca_2506</name>
</gene>
<dbReference type="AlphaFoldDB" id="E6S778"/>
<evidence type="ECO:0000313" key="3">
    <source>
        <dbReference type="Proteomes" id="UP000008914"/>
    </source>
</evidence>
<dbReference type="Pfam" id="PF10646">
    <property type="entry name" value="Germane"/>
    <property type="match status" value="1"/>
</dbReference>
<evidence type="ECO:0000313" key="2">
    <source>
        <dbReference type="EMBL" id="ADU49012.1"/>
    </source>
</evidence>
<name>E6S778_INTC7</name>
<dbReference type="EMBL" id="CP002343">
    <property type="protein sequence ID" value="ADU49012.1"/>
    <property type="molecule type" value="Genomic_DNA"/>
</dbReference>
<dbReference type="InterPro" id="IPR018910">
    <property type="entry name" value="LpqB_C"/>
</dbReference>
<proteinExistence type="predicted"/>
<dbReference type="STRING" id="710696.Intca_2506"/>
<sequence length="597" mass="63857">MALLLVATTTACAGLPESSSIADGRRLDEPINEQIRVAAQAPVPGASPEQIARGFIRAGEDQGETHATAKGYLAHSSVDLWRWAAQETIVYNRSSDLEVRRTGDSSIEVRVAPVGVLSTDGRYRDVAPGTVVRAVFGLSRVAGEWRLELPREGFGLWLEASAFDNLYVAAPIHFVTPSGRELIPDTRWFPKGPCLATSLARAQLEPVPRHLAGAVSTGFPPTTRLAVNSVPVEGGHAQVNLSAAALSAGAEDRRAMWAQLSATLTRAYVTSISISVEGTELELPGLGTTLNSPQEVGYGFTPPILSDSALLRTNETFKRINPFFIPDDAKAQGRRGTESPKASDPREMAAGWVRLTMSRDEKQVAAVGGDLKELSIWEAQEPPLRFLNDWNGLVRPAYDGDQYLWVAGRGPGGPGIWVLSTSSLVPTPEPQPVDVPWLGEDEVVALTISADGTRALVITKSPASGAERLVVAGVVRADGQPRALAPPMPQAQPLQGMKDVVWLDADSFAVLGRLTDRDKTRPWIGRVGAGLDGLRVRYGQTDPTRERLEPVDDARTITTAGGLRGLLCVTDDGRVLAKAGLAWRAIATGSDLLVPGR</sequence>
<accession>E6S778</accession>